<gene>
    <name evidence="1" type="ORF">AAFF_G00128680</name>
</gene>
<evidence type="ECO:0000313" key="2">
    <source>
        <dbReference type="Proteomes" id="UP001221898"/>
    </source>
</evidence>
<dbReference type="Proteomes" id="UP001221898">
    <property type="component" value="Unassembled WGS sequence"/>
</dbReference>
<dbReference type="EMBL" id="JAINUG010000019">
    <property type="protein sequence ID" value="KAJ8412532.1"/>
    <property type="molecule type" value="Genomic_DNA"/>
</dbReference>
<keyword evidence="2" id="KW-1185">Reference proteome</keyword>
<proteinExistence type="predicted"/>
<name>A0AAD7T171_9TELE</name>
<reference evidence="1" key="1">
    <citation type="journal article" date="2023" name="Science">
        <title>Genome structures resolve the early diversification of teleost fishes.</title>
        <authorList>
            <person name="Parey E."/>
            <person name="Louis A."/>
            <person name="Montfort J."/>
            <person name="Bouchez O."/>
            <person name="Roques C."/>
            <person name="Iampietro C."/>
            <person name="Lluch J."/>
            <person name="Castinel A."/>
            <person name="Donnadieu C."/>
            <person name="Desvignes T."/>
            <person name="Floi Bucao C."/>
            <person name="Jouanno E."/>
            <person name="Wen M."/>
            <person name="Mejri S."/>
            <person name="Dirks R."/>
            <person name="Jansen H."/>
            <person name="Henkel C."/>
            <person name="Chen W.J."/>
            <person name="Zahm M."/>
            <person name="Cabau C."/>
            <person name="Klopp C."/>
            <person name="Thompson A.W."/>
            <person name="Robinson-Rechavi M."/>
            <person name="Braasch I."/>
            <person name="Lecointre G."/>
            <person name="Bobe J."/>
            <person name="Postlethwait J.H."/>
            <person name="Berthelot C."/>
            <person name="Roest Crollius H."/>
            <person name="Guiguen Y."/>
        </authorList>
    </citation>
    <scope>NUCLEOTIDE SEQUENCE</scope>
    <source>
        <strain evidence="1">NC1722</strain>
    </source>
</reference>
<comment type="caution">
    <text evidence="1">The sequence shown here is derived from an EMBL/GenBank/DDBJ whole genome shotgun (WGS) entry which is preliminary data.</text>
</comment>
<evidence type="ECO:0000313" key="1">
    <source>
        <dbReference type="EMBL" id="KAJ8412532.1"/>
    </source>
</evidence>
<protein>
    <submittedName>
        <fullName evidence="1">Uncharacterized protein</fullName>
    </submittedName>
</protein>
<accession>A0AAD7T171</accession>
<organism evidence="1 2">
    <name type="scientific">Aldrovandia affinis</name>
    <dbReference type="NCBI Taxonomy" id="143900"/>
    <lineage>
        <taxon>Eukaryota</taxon>
        <taxon>Metazoa</taxon>
        <taxon>Chordata</taxon>
        <taxon>Craniata</taxon>
        <taxon>Vertebrata</taxon>
        <taxon>Euteleostomi</taxon>
        <taxon>Actinopterygii</taxon>
        <taxon>Neopterygii</taxon>
        <taxon>Teleostei</taxon>
        <taxon>Notacanthiformes</taxon>
        <taxon>Halosauridae</taxon>
        <taxon>Aldrovandia</taxon>
    </lineage>
</organism>
<sequence>MMCIYYITHLDGLQELWVKKMDIYLSAHAIADTLAVKYDVEAADLSSILLSTYILTGCDTVSYLYKTAVDHLEDLLPLCRYGDPGESLDVKEDVVTAARQYMVSLYERSDFSGNLDVL</sequence>
<dbReference type="AlphaFoldDB" id="A0AAD7T171"/>